<dbReference type="InterPro" id="IPR003346">
    <property type="entry name" value="Transposase_20"/>
</dbReference>
<evidence type="ECO:0000313" key="3">
    <source>
        <dbReference type="Proteomes" id="UP000592820"/>
    </source>
</evidence>
<name>A0A7W8LCB0_9BURK</name>
<dbReference type="GO" id="GO:0006313">
    <property type="term" value="P:DNA transposition"/>
    <property type="evidence" value="ECO:0007669"/>
    <property type="project" value="InterPro"/>
</dbReference>
<evidence type="ECO:0000313" key="2">
    <source>
        <dbReference type="EMBL" id="MBB5404405.1"/>
    </source>
</evidence>
<dbReference type="Proteomes" id="UP000592820">
    <property type="component" value="Unassembled WGS sequence"/>
</dbReference>
<dbReference type="InterPro" id="IPR047650">
    <property type="entry name" value="Transpos_IS110"/>
</dbReference>
<accession>A0A7W8LCB0</accession>
<reference evidence="2 3" key="1">
    <citation type="submission" date="2020-08" db="EMBL/GenBank/DDBJ databases">
        <title>Genomic Encyclopedia of Type Strains, Phase IV (KMG-V): Genome sequencing to study the core and pangenomes of soil and plant-associated prokaryotes.</title>
        <authorList>
            <person name="Whitman W."/>
        </authorList>
    </citation>
    <scope>NUCLEOTIDE SEQUENCE [LARGE SCALE GENOMIC DNA]</scope>
    <source>
        <strain evidence="2 3">JPY162</strain>
    </source>
</reference>
<gene>
    <name evidence="2" type="ORF">HDG41_006501</name>
</gene>
<evidence type="ECO:0000259" key="1">
    <source>
        <dbReference type="Pfam" id="PF02371"/>
    </source>
</evidence>
<dbReference type="Pfam" id="PF02371">
    <property type="entry name" value="Transposase_20"/>
    <property type="match status" value="1"/>
</dbReference>
<dbReference type="GO" id="GO:0003677">
    <property type="term" value="F:DNA binding"/>
    <property type="evidence" value="ECO:0007669"/>
    <property type="project" value="InterPro"/>
</dbReference>
<protein>
    <submittedName>
        <fullName evidence="2">Transposase</fullName>
    </submittedName>
</protein>
<feature type="domain" description="Transposase IS116/IS110/IS902 C-terminal" evidence="1">
    <location>
        <begin position="31"/>
        <end position="85"/>
    </location>
</feature>
<sequence length="117" mass="12752">MWQEYRAIQARLLLIRRQIESIASADDAVTRLTLAPGIGQWTATAITAFAGTGTQFKSGRHLAAWLGLVPREFSTGGKQRLFGISNVETHICASCCCMVLAPVFCIWIEPKIISVSG</sequence>
<dbReference type="AlphaFoldDB" id="A0A7W8LCB0"/>
<dbReference type="RefSeq" id="WP_260332393.1">
    <property type="nucleotide sequence ID" value="NZ_JACHDE010000019.1"/>
</dbReference>
<dbReference type="EMBL" id="JACHDE010000019">
    <property type="protein sequence ID" value="MBB5404405.1"/>
    <property type="molecule type" value="Genomic_DNA"/>
</dbReference>
<proteinExistence type="predicted"/>
<organism evidence="2 3">
    <name type="scientific">Paraburkholderia youngii</name>
    <dbReference type="NCBI Taxonomy" id="2782701"/>
    <lineage>
        <taxon>Bacteria</taxon>
        <taxon>Pseudomonadati</taxon>
        <taxon>Pseudomonadota</taxon>
        <taxon>Betaproteobacteria</taxon>
        <taxon>Burkholderiales</taxon>
        <taxon>Burkholderiaceae</taxon>
        <taxon>Paraburkholderia</taxon>
    </lineage>
</organism>
<dbReference type="PANTHER" id="PTHR33055">
    <property type="entry name" value="TRANSPOSASE FOR INSERTION SEQUENCE ELEMENT IS1111A"/>
    <property type="match status" value="1"/>
</dbReference>
<comment type="caution">
    <text evidence="2">The sequence shown here is derived from an EMBL/GenBank/DDBJ whole genome shotgun (WGS) entry which is preliminary data.</text>
</comment>
<dbReference type="GO" id="GO:0004803">
    <property type="term" value="F:transposase activity"/>
    <property type="evidence" value="ECO:0007669"/>
    <property type="project" value="InterPro"/>
</dbReference>
<dbReference type="PANTHER" id="PTHR33055:SF3">
    <property type="entry name" value="PUTATIVE TRANSPOSASE FOR IS117-RELATED"/>
    <property type="match status" value="1"/>
</dbReference>